<keyword evidence="7" id="KW-1185">Reference proteome</keyword>
<evidence type="ECO:0000256" key="1">
    <source>
        <dbReference type="ARBA" id="ARBA00022658"/>
    </source>
</evidence>
<dbReference type="CDD" id="cd06224">
    <property type="entry name" value="REM"/>
    <property type="match status" value="1"/>
</dbReference>
<feature type="compositionally biased region" description="Basic and acidic residues" evidence="3">
    <location>
        <begin position="311"/>
        <end position="327"/>
    </location>
</feature>
<keyword evidence="1 2" id="KW-0344">Guanine-nucleotide releasing factor</keyword>
<dbReference type="PROSITE" id="PS50009">
    <property type="entry name" value="RASGEF_CAT"/>
    <property type="match status" value="1"/>
</dbReference>
<evidence type="ECO:0000259" key="4">
    <source>
        <dbReference type="PROSITE" id="PS50009"/>
    </source>
</evidence>
<name>A0A6G1I395_9PEZI</name>
<feature type="region of interest" description="Disordered" evidence="3">
    <location>
        <begin position="1205"/>
        <end position="1299"/>
    </location>
</feature>
<feature type="region of interest" description="Disordered" evidence="3">
    <location>
        <begin position="1"/>
        <end position="108"/>
    </location>
</feature>
<feature type="region of interest" description="Disordered" evidence="3">
    <location>
        <begin position="142"/>
        <end position="218"/>
    </location>
</feature>
<dbReference type="InterPro" id="IPR008937">
    <property type="entry name" value="Ras-like_GEF"/>
</dbReference>
<dbReference type="Pfam" id="PF00617">
    <property type="entry name" value="RasGEF"/>
    <property type="match status" value="1"/>
</dbReference>
<dbReference type="EMBL" id="ML996691">
    <property type="protein sequence ID" value="KAF2402527.1"/>
    <property type="molecule type" value="Genomic_DNA"/>
</dbReference>
<dbReference type="Gene3D" id="1.20.870.10">
    <property type="entry name" value="Son of sevenless (SoS) protein Chain: S domain 1"/>
    <property type="match status" value="1"/>
</dbReference>
<dbReference type="PANTHER" id="PTHR23113:SF363">
    <property type="entry name" value="PROTEIN SON OF SEVENLESS"/>
    <property type="match status" value="1"/>
</dbReference>
<dbReference type="GO" id="GO:0005886">
    <property type="term" value="C:plasma membrane"/>
    <property type="evidence" value="ECO:0007669"/>
    <property type="project" value="TreeGrafter"/>
</dbReference>
<feature type="region of interest" description="Disordered" evidence="3">
    <location>
        <begin position="297"/>
        <end position="327"/>
    </location>
</feature>
<gene>
    <name evidence="6" type="ORF">EJ06DRAFT_491031</name>
</gene>
<feature type="compositionally biased region" description="Low complexity" evidence="3">
    <location>
        <begin position="1255"/>
        <end position="1267"/>
    </location>
</feature>
<feature type="domain" description="Ras-GEF" evidence="4">
    <location>
        <begin position="1455"/>
        <end position="1705"/>
    </location>
</feature>
<feature type="compositionally biased region" description="Polar residues" evidence="3">
    <location>
        <begin position="574"/>
        <end position="604"/>
    </location>
</feature>
<dbReference type="Proteomes" id="UP000799640">
    <property type="component" value="Unassembled WGS sequence"/>
</dbReference>
<evidence type="ECO:0000256" key="2">
    <source>
        <dbReference type="PROSITE-ProRule" id="PRU00168"/>
    </source>
</evidence>
<feature type="compositionally biased region" description="Low complexity" evidence="3">
    <location>
        <begin position="1114"/>
        <end position="1134"/>
    </location>
</feature>
<proteinExistence type="predicted"/>
<feature type="compositionally biased region" description="Low complexity" evidence="3">
    <location>
        <begin position="185"/>
        <end position="199"/>
    </location>
</feature>
<feature type="region of interest" description="Disordered" evidence="3">
    <location>
        <begin position="1111"/>
        <end position="1157"/>
    </location>
</feature>
<dbReference type="PANTHER" id="PTHR23113">
    <property type="entry name" value="GUANINE NUCLEOTIDE EXCHANGE FACTOR"/>
    <property type="match status" value="1"/>
</dbReference>
<dbReference type="InterPro" id="IPR001895">
    <property type="entry name" value="RASGEF_cat_dom"/>
</dbReference>
<evidence type="ECO:0008006" key="8">
    <source>
        <dbReference type="Google" id="ProtNLM"/>
    </source>
</evidence>
<feature type="region of interest" description="Disordered" evidence="3">
    <location>
        <begin position="558"/>
        <end position="610"/>
    </location>
</feature>
<feature type="compositionally biased region" description="Pro residues" evidence="3">
    <location>
        <begin position="150"/>
        <end position="164"/>
    </location>
</feature>
<dbReference type="OrthoDB" id="10254377at2759"/>
<feature type="compositionally biased region" description="Basic and acidic residues" evidence="3">
    <location>
        <begin position="1216"/>
        <end position="1225"/>
    </location>
</feature>
<accession>A0A6G1I395</accession>
<dbReference type="InterPro" id="IPR023578">
    <property type="entry name" value="Ras_GEF_dom_sf"/>
</dbReference>
<feature type="region of interest" description="Disordered" evidence="3">
    <location>
        <begin position="777"/>
        <end position="817"/>
    </location>
</feature>
<dbReference type="SMART" id="SM00147">
    <property type="entry name" value="RasGEF"/>
    <property type="match status" value="1"/>
</dbReference>
<dbReference type="InterPro" id="IPR036964">
    <property type="entry name" value="RASGEF_cat_dom_sf"/>
</dbReference>
<dbReference type="Pfam" id="PF00618">
    <property type="entry name" value="RasGEF_N"/>
    <property type="match status" value="1"/>
</dbReference>
<dbReference type="SUPFAM" id="SSF48366">
    <property type="entry name" value="Ras GEF"/>
    <property type="match status" value="1"/>
</dbReference>
<reference evidence="6" key="1">
    <citation type="journal article" date="2020" name="Stud. Mycol.">
        <title>101 Dothideomycetes genomes: a test case for predicting lifestyles and emergence of pathogens.</title>
        <authorList>
            <person name="Haridas S."/>
            <person name="Albert R."/>
            <person name="Binder M."/>
            <person name="Bloem J."/>
            <person name="Labutti K."/>
            <person name="Salamov A."/>
            <person name="Andreopoulos B."/>
            <person name="Baker S."/>
            <person name="Barry K."/>
            <person name="Bills G."/>
            <person name="Bluhm B."/>
            <person name="Cannon C."/>
            <person name="Castanera R."/>
            <person name="Culley D."/>
            <person name="Daum C."/>
            <person name="Ezra D."/>
            <person name="Gonzalez J."/>
            <person name="Henrissat B."/>
            <person name="Kuo A."/>
            <person name="Liang C."/>
            <person name="Lipzen A."/>
            <person name="Lutzoni F."/>
            <person name="Magnuson J."/>
            <person name="Mondo S."/>
            <person name="Nolan M."/>
            <person name="Ohm R."/>
            <person name="Pangilinan J."/>
            <person name="Park H.-J."/>
            <person name="Ramirez L."/>
            <person name="Alfaro M."/>
            <person name="Sun H."/>
            <person name="Tritt A."/>
            <person name="Yoshinaga Y."/>
            <person name="Zwiers L.-H."/>
            <person name="Turgeon B."/>
            <person name="Goodwin S."/>
            <person name="Spatafora J."/>
            <person name="Crous P."/>
            <person name="Grigoriev I."/>
        </authorList>
    </citation>
    <scope>NUCLEOTIDE SEQUENCE</scope>
    <source>
        <strain evidence="6">CBS 262.69</strain>
    </source>
</reference>
<dbReference type="GO" id="GO:0007265">
    <property type="term" value="P:Ras protein signal transduction"/>
    <property type="evidence" value="ECO:0007669"/>
    <property type="project" value="TreeGrafter"/>
</dbReference>
<dbReference type="PROSITE" id="PS50212">
    <property type="entry name" value="RASGEF_NTER"/>
    <property type="match status" value="1"/>
</dbReference>
<dbReference type="Gene3D" id="1.10.840.10">
    <property type="entry name" value="Ras guanine-nucleotide exchange factors catalytic domain"/>
    <property type="match status" value="1"/>
</dbReference>
<organism evidence="6 7">
    <name type="scientific">Trichodelitschia bisporula</name>
    <dbReference type="NCBI Taxonomy" id="703511"/>
    <lineage>
        <taxon>Eukaryota</taxon>
        <taxon>Fungi</taxon>
        <taxon>Dikarya</taxon>
        <taxon>Ascomycota</taxon>
        <taxon>Pezizomycotina</taxon>
        <taxon>Dothideomycetes</taxon>
        <taxon>Dothideomycetes incertae sedis</taxon>
        <taxon>Phaeotrichales</taxon>
        <taxon>Phaeotrichaceae</taxon>
        <taxon>Trichodelitschia</taxon>
    </lineage>
</organism>
<feature type="domain" description="N-terminal Ras-GEF" evidence="5">
    <location>
        <begin position="383"/>
        <end position="506"/>
    </location>
</feature>
<feature type="region of interest" description="Disordered" evidence="3">
    <location>
        <begin position="733"/>
        <end position="756"/>
    </location>
</feature>
<feature type="compositionally biased region" description="Low complexity" evidence="3">
    <location>
        <begin position="9"/>
        <end position="20"/>
    </location>
</feature>
<dbReference type="GO" id="GO:0005085">
    <property type="term" value="F:guanyl-nucleotide exchange factor activity"/>
    <property type="evidence" value="ECO:0007669"/>
    <property type="project" value="UniProtKB-KW"/>
</dbReference>
<dbReference type="SMART" id="SM00229">
    <property type="entry name" value="RasGEFN"/>
    <property type="match status" value="1"/>
</dbReference>
<feature type="region of interest" description="Disordered" evidence="3">
    <location>
        <begin position="628"/>
        <end position="672"/>
    </location>
</feature>
<sequence length="1709" mass="183314">MPRLPPPQSQSSSIITPLPSKTATPPGPGNKTPSSPSKLPLTGQPRIKPSAPLPSSTTRRSRHSLRAAPTSSKHVASAPAFTPAMPVLDRSEPANPPTAAASSTLRDPNAARLRAHGRQFTVGNIGNNGRIYLRPVIRPAAAAHRAPHDPTSPTPPFHFSPPPNDTTTLAPPTTPRRPRPVSSLARESTFSSTTRTARAPEPAPRDVPSSPSPPRATTHIRAHSFSTVDEHTAPQRPTIEAPGIFKVVIHRAPAARRGKPSGANLKSPVLEVPIPHYRLGTPQFGLGGTAILRSSVYTRSSGRDGGTSTPAREDRRARETRDSEMGRLAEEFPLSSLEGDMPRSRSSFTCPTTQPSATQLAPRIYDALVEAPDDASVVRYSSSTGEITAATPSRLIAHITSPSFLDYELLSDFFLTFRSFLAAEDLAAFLVARLRWAVDRSDDFGRIVRVRTFVALRHWILNYFRDDFVPDFELRIAFCALVNALYRDLRARDAGVTVASGPGTGAGAAGDIKIIGELKKCWRRTCAFHLDSVDDATSPEDDILPGRSALSSAEDLFSLNPAPTQQPPPQATQGHSTKPSTTSAPYSQPSAPHTQSHPHSSFHSQVHHPPLSPASDFSMHILSCSLPSRHPRPDGEIPLFPHPVPLPAGSSTHSPAPSRIHHAHKRSGSFSDALRARPRAPVAADYDAPSASAPSSYDSVYYNYLPPSSLVHGLVYAPVSPLFDMKPVPPAVKFRPDAPPEPPPQPPKAPPASPGVKRLLGTVRRALSTRQIAPQWVPDPMPRAYPRGAAASASELGLGPDTHNQLPPSLGKKRATRPQMRIDLLSARVGESFAAIVRSAEEEEERERRGEARDAGPGARSGYPVFGRSFTVGSRSIVIVDDTGSAAGEHPLPGEGKVSFAPVLPSVSGDEASLREAFIASSRAPPVPRVPSVHRDAGVSIDSVLGLVKGYKPRAAVPGVASPGNNKPPVYIPTGFHPPLDPRTSVRRAVSGHIQPLSGWSERDREASLTRGAFANSMRADSERSSTLRRYASYHGGGSVGMSPAPLVRWVHADADAEAGAEADADAEADESGLDEAFVLAPAPPRQLRRRPGGDLKAAVQVLDLRPAVRRPRSAGSLSGSSFAASGVGSFSMSPGHRRLRSGSAHVMSSPPGAGRRKSISLILTHSSQPNLRPSFEIEVAKLAALPDDVADGGREAALRKLEGRDGGEGGVEMGWRAEEEERPRTRGHLVPGESDLNRTLPSSGLGSAVHRMTSHSASASDVSYSSIPLLERGLSTSGPTKPPPPATGESDDEGGVAVPAVHLPSPTGSSMSHIHSTDSLRRIPKGATQPLRASPIIHASFLLDDNQDLSDSSSVLFTTEGGSESEPRSQGVRSFFDDEPLDAETVFTHPLRHPDTPPPTAPTLFAQGLPTPGVTPVAHGFDAHIHPAMRRASPGEPAPAQHGPAHLPFILAHDVETLVQQMTLIEKSALDEIDWNELIELRWNQAAPRVRDWAAYLASHPSARGVDLVIARFNLVAKWAVSEVVLTEEVEERARTVAQFIRVAGEARKVRNYATMYQITVALLSADCARLKATWSRVPEAEMRLLRELEDVVRPVRNFWNLRGEMEGGVGIEGGEGCIPFIGIYTRDLVYNASKPPYISTPPLNPLEPLVNFERHHTAATVVKSLLRLLEASSRYTYAVEPNVIAKCLWLAALGDEEIAARSRMCEP</sequence>
<evidence type="ECO:0000259" key="5">
    <source>
        <dbReference type="PROSITE" id="PS50212"/>
    </source>
</evidence>
<feature type="region of interest" description="Disordered" evidence="3">
    <location>
        <begin position="839"/>
        <end position="863"/>
    </location>
</feature>
<evidence type="ECO:0000256" key="3">
    <source>
        <dbReference type="SAM" id="MobiDB-lite"/>
    </source>
</evidence>
<evidence type="ECO:0000313" key="6">
    <source>
        <dbReference type="EMBL" id="KAF2402527.1"/>
    </source>
</evidence>
<feature type="compositionally biased region" description="Low complexity" evidence="3">
    <location>
        <begin position="49"/>
        <end position="58"/>
    </location>
</feature>
<dbReference type="InterPro" id="IPR000651">
    <property type="entry name" value="Ras-like_Gua-exchang_fac_N"/>
</dbReference>
<protein>
    <recommendedName>
        <fullName evidence="8">Ras GEF</fullName>
    </recommendedName>
</protein>
<feature type="compositionally biased region" description="Pro residues" evidence="3">
    <location>
        <begin position="737"/>
        <end position="753"/>
    </location>
</feature>
<evidence type="ECO:0000313" key="7">
    <source>
        <dbReference type="Proteomes" id="UP000799640"/>
    </source>
</evidence>